<dbReference type="AlphaFoldDB" id="A0A834NJX0"/>
<evidence type="ECO:0000313" key="2">
    <source>
        <dbReference type="Proteomes" id="UP000600918"/>
    </source>
</evidence>
<comment type="caution">
    <text evidence="1">The sequence shown here is derived from an EMBL/GenBank/DDBJ whole genome shotgun (WGS) entry which is preliminary data.</text>
</comment>
<keyword evidence="2" id="KW-1185">Reference proteome</keyword>
<reference evidence="1" key="1">
    <citation type="journal article" date="2020" name="G3 (Bethesda)">
        <title>High-Quality Assemblies for Three Invasive Social Wasps from the &lt;i&gt;Vespula&lt;/i&gt; Genus.</title>
        <authorList>
            <person name="Harrop T.W.R."/>
            <person name="Guhlin J."/>
            <person name="McLaughlin G.M."/>
            <person name="Permina E."/>
            <person name="Stockwell P."/>
            <person name="Gilligan J."/>
            <person name="Le Lec M.F."/>
            <person name="Gruber M.A.M."/>
            <person name="Quinn O."/>
            <person name="Lovegrove M."/>
            <person name="Duncan E.J."/>
            <person name="Remnant E.J."/>
            <person name="Van Eeckhoven J."/>
            <person name="Graham B."/>
            <person name="Knapp R.A."/>
            <person name="Langford K.W."/>
            <person name="Kronenberg Z."/>
            <person name="Press M.O."/>
            <person name="Eacker S.M."/>
            <person name="Wilson-Rankin E.E."/>
            <person name="Purcell J."/>
            <person name="Lester P.J."/>
            <person name="Dearden P.K."/>
        </authorList>
    </citation>
    <scope>NUCLEOTIDE SEQUENCE</scope>
    <source>
        <strain evidence="1">Volc-1</strain>
    </source>
</reference>
<proteinExistence type="predicted"/>
<accession>A0A834NJX0</accession>
<dbReference type="Proteomes" id="UP000600918">
    <property type="component" value="Unassembled WGS sequence"/>
</dbReference>
<gene>
    <name evidence="1" type="ORF">H0235_012726</name>
</gene>
<organism evidence="1 2">
    <name type="scientific">Vespula pensylvanica</name>
    <name type="common">Western yellow jacket</name>
    <name type="synonym">Wasp</name>
    <dbReference type="NCBI Taxonomy" id="30213"/>
    <lineage>
        <taxon>Eukaryota</taxon>
        <taxon>Metazoa</taxon>
        <taxon>Ecdysozoa</taxon>
        <taxon>Arthropoda</taxon>
        <taxon>Hexapoda</taxon>
        <taxon>Insecta</taxon>
        <taxon>Pterygota</taxon>
        <taxon>Neoptera</taxon>
        <taxon>Endopterygota</taxon>
        <taxon>Hymenoptera</taxon>
        <taxon>Apocrita</taxon>
        <taxon>Aculeata</taxon>
        <taxon>Vespoidea</taxon>
        <taxon>Vespidae</taxon>
        <taxon>Vespinae</taxon>
        <taxon>Vespula</taxon>
    </lineage>
</organism>
<dbReference type="EMBL" id="JACSDY010000012">
    <property type="protein sequence ID" value="KAF7412875.1"/>
    <property type="molecule type" value="Genomic_DNA"/>
</dbReference>
<name>A0A834NJX0_VESPE</name>
<sequence length="79" mass="8867">MNEVIKIGGLYYDNRYVRLIVQRPPIGAASRAYEYSSSDEGALLSQYGIHPCLSVKKGEFLIAKQVSKSRRQTCWGSVL</sequence>
<protein>
    <submittedName>
        <fullName evidence="1">Uncharacterized protein</fullName>
    </submittedName>
</protein>
<evidence type="ECO:0000313" key="1">
    <source>
        <dbReference type="EMBL" id="KAF7412875.1"/>
    </source>
</evidence>